<gene>
    <name evidence="1" type="ORF">K469DRAFT_682941</name>
</gene>
<protein>
    <submittedName>
        <fullName evidence="1">Uncharacterized protein</fullName>
    </submittedName>
</protein>
<dbReference type="Proteomes" id="UP000800200">
    <property type="component" value="Unassembled WGS sequence"/>
</dbReference>
<evidence type="ECO:0000313" key="1">
    <source>
        <dbReference type="EMBL" id="KAF2189503.1"/>
    </source>
</evidence>
<sequence length="149" mass="16716">MTEAVVANSFFWIRSKSGIEAMPPFIYPIVRKVVSAAIRIPLVQPSEGSSSPATLNARRTAGRHIVSQLDGMRTSTKNGYQEEVQFTNPFHPIHDQLGNKSDIKEKVWKTVEDITWESIIHELRSTSKGAQYIGFVGQRAPMTGGWRFL</sequence>
<reference evidence="1" key="1">
    <citation type="journal article" date="2020" name="Stud. Mycol.">
        <title>101 Dothideomycetes genomes: a test case for predicting lifestyles and emergence of pathogens.</title>
        <authorList>
            <person name="Haridas S."/>
            <person name="Albert R."/>
            <person name="Binder M."/>
            <person name="Bloem J."/>
            <person name="Labutti K."/>
            <person name="Salamov A."/>
            <person name="Andreopoulos B."/>
            <person name="Baker S."/>
            <person name="Barry K."/>
            <person name="Bills G."/>
            <person name="Bluhm B."/>
            <person name="Cannon C."/>
            <person name="Castanera R."/>
            <person name="Culley D."/>
            <person name="Daum C."/>
            <person name="Ezra D."/>
            <person name="Gonzalez J."/>
            <person name="Henrissat B."/>
            <person name="Kuo A."/>
            <person name="Liang C."/>
            <person name="Lipzen A."/>
            <person name="Lutzoni F."/>
            <person name="Magnuson J."/>
            <person name="Mondo S."/>
            <person name="Nolan M."/>
            <person name="Ohm R."/>
            <person name="Pangilinan J."/>
            <person name="Park H.-J."/>
            <person name="Ramirez L."/>
            <person name="Alfaro M."/>
            <person name="Sun H."/>
            <person name="Tritt A."/>
            <person name="Yoshinaga Y."/>
            <person name="Zwiers L.-H."/>
            <person name="Turgeon B."/>
            <person name="Goodwin S."/>
            <person name="Spatafora J."/>
            <person name="Crous P."/>
            <person name="Grigoriev I."/>
        </authorList>
    </citation>
    <scope>NUCLEOTIDE SEQUENCE</scope>
    <source>
        <strain evidence="1">CBS 207.26</strain>
    </source>
</reference>
<evidence type="ECO:0000313" key="2">
    <source>
        <dbReference type="Proteomes" id="UP000800200"/>
    </source>
</evidence>
<accession>A0A6A6EE32</accession>
<dbReference type="AlphaFoldDB" id="A0A6A6EE32"/>
<name>A0A6A6EE32_9PEZI</name>
<keyword evidence="2" id="KW-1185">Reference proteome</keyword>
<proteinExistence type="predicted"/>
<dbReference type="EMBL" id="ML994620">
    <property type="protein sequence ID" value="KAF2189503.1"/>
    <property type="molecule type" value="Genomic_DNA"/>
</dbReference>
<organism evidence="1 2">
    <name type="scientific">Zopfia rhizophila CBS 207.26</name>
    <dbReference type="NCBI Taxonomy" id="1314779"/>
    <lineage>
        <taxon>Eukaryota</taxon>
        <taxon>Fungi</taxon>
        <taxon>Dikarya</taxon>
        <taxon>Ascomycota</taxon>
        <taxon>Pezizomycotina</taxon>
        <taxon>Dothideomycetes</taxon>
        <taxon>Dothideomycetes incertae sedis</taxon>
        <taxon>Zopfiaceae</taxon>
        <taxon>Zopfia</taxon>
    </lineage>
</organism>